<organism evidence="1 2">
    <name type="scientific">Gemmiger formicilis</name>
    <dbReference type="NCBI Taxonomy" id="745368"/>
    <lineage>
        <taxon>Bacteria</taxon>
        <taxon>Bacillati</taxon>
        <taxon>Bacillota</taxon>
        <taxon>Clostridia</taxon>
        <taxon>Eubacteriales</taxon>
        <taxon>Gemmiger</taxon>
    </lineage>
</organism>
<evidence type="ECO:0000313" key="2">
    <source>
        <dbReference type="Proteomes" id="UP000190286"/>
    </source>
</evidence>
<keyword evidence="2" id="KW-1185">Reference proteome</keyword>
<dbReference type="RefSeq" id="WP_078784432.1">
    <property type="nucleotide sequence ID" value="NZ_FUYF01000006.1"/>
</dbReference>
<dbReference type="EMBL" id="FUYF01000006">
    <property type="protein sequence ID" value="SKA85084.1"/>
    <property type="molecule type" value="Genomic_DNA"/>
</dbReference>
<dbReference type="Proteomes" id="UP000190286">
    <property type="component" value="Unassembled WGS sequence"/>
</dbReference>
<name>A0A1T4X637_9FIRM</name>
<accession>A0A1T4X637</accession>
<reference evidence="1 2" key="1">
    <citation type="submission" date="2017-02" db="EMBL/GenBank/DDBJ databases">
        <authorList>
            <person name="Peterson S.W."/>
        </authorList>
    </citation>
    <scope>NUCLEOTIDE SEQUENCE [LARGE SCALE GENOMIC DNA]</scope>
    <source>
        <strain evidence="1 2">ATCC 27749</strain>
    </source>
</reference>
<gene>
    <name evidence="1" type="ORF">SAMN02745178_01501</name>
</gene>
<proteinExistence type="predicted"/>
<dbReference type="GeneID" id="93337964"/>
<dbReference type="AlphaFoldDB" id="A0A1T4X637"/>
<sequence length="271" mass="30044">MHRRARSILRGEQGLSMILVLCIGALFVALSAALVYAASVLTANANRQLLEQEAYQLATSFSDVLEAELNKKDSSFAKFVNEQFMFSQSYGKDIYDLESQPKEFAWKPKGSQPDGGAEAITVTLRRRPGDGADKLNQTVNSTNATDLRNLLDTLEGEDRKGMAIVDLQLDITVTVTKNGESFAFTRTYDRTVKYSSSDKSTSKVYYTVNGGTTEYYREDALTFVAAGQEKLEIKDDNINSNRLTFHCDTSQQPDSITYTRGAKQSTGTTQE</sequence>
<dbReference type="STRING" id="745368.SAMN02745178_01501"/>
<protein>
    <submittedName>
        <fullName evidence="1">Uncharacterized protein</fullName>
    </submittedName>
</protein>
<evidence type="ECO:0000313" key="1">
    <source>
        <dbReference type="EMBL" id="SKA85084.1"/>
    </source>
</evidence>